<dbReference type="STRING" id="756272.Plabr_2429"/>
<dbReference type="InterPro" id="IPR001645">
    <property type="entry name" value="Folylpolyglutamate_synth"/>
</dbReference>
<dbReference type="GO" id="GO:0008841">
    <property type="term" value="F:dihydrofolate synthase activity"/>
    <property type="evidence" value="ECO:0007669"/>
    <property type="project" value="UniProtKB-EC"/>
</dbReference>
<comment type="cofactor">
    <cofactor evidence="1">
        <name>Mg(2+)</name>
        <dbReference type="ChEBI" id="CHEBI:18420"/>
    </cofactor>
</comment>
<evidence type="ECO:0000256" key="3">
    <source>
        <dbReference type="ARBA" id="ARBA00004799"/>
    </source>
</evidence>
<dbReference type="Proteomes" id="UP000006860">
    <property type="component" value="Chromosome"/>
</dbReference>
<comment type="pathway">
    <text evidence="4">Cofactor biosynthesis; tetrahydrofolylpolyglutamate biosynthesis.</text>
</comment>
<dbReference type="KEGG" id="pbs:Plabr_2429"/>
<dbReference type="PANTHER" id="PTHR11136:SF0">
    <property type="entry name" value="DIHYDROFOLATE SYNTHETASE-RELATED"/>
    <property type="match status" value="1"/>
</dbReference>
<evidence type="ECO:0000256" key="10">
    <source>
        <dbReference type="ARBA" id="ARBA00022723"/>
    </source>
</evidence>
<evidence type="ECO:0000256" key="1">
    <source>
        <dbReference type="ARBA" id="ARBA00001946"/>
    </source>
</evidence>
<dbReference type="SUPFAM" id="SSF53623">
    <property type="entry name" value="MurD-like peptide ligases, catalytic domain"/>
    <property type="match status" value="1"/>
</dbReference>
<keyword evidence="11 22" id="KW-0547">Nucleotide-binding</keyword>
<evidence type="ECO:0000256" key="8">
    <source>
        <dbReference type="ARBA" id="ARBA00019357"/>
    </source>
</evidence>
<evidence type="ECO:0000256" key="18">
    <source>
        <dbReference type="ARBA" id="ARBA00047493"/>
    </source>
</evidence>
<evidence type="ECO:0000256" key="15">
    <source>
        <dbReference type="ARBA" id="ARBA00030048"/>
    </source>
</evidence>
<evidence type="ECO:0000313" key="26">
    <source>
        <dbReference type="Proteomes" id="UP000006860"/>
    </source>
</evidence>
<evidence type="ECO:0000256" key="9">
    <source>
        <dbReference type="ARBA" id="ARBA00022598"/>
    </source>
</evidence>
<dbReference type="Pfam" id="PF02875">
    <property type="entry name" value="Mur_ligase_C"/>
    <property type="match status" value="1"/>
</dbReference>
<dbReference type="GO" id="GO:0004326">
    <property type="term" value="F:tetrahydrofolylpolyglutamate synthase activity"/>
    <property type="evidence" value="ECO:0007669"/>
    <property type="project" value="UniProtKB-EC"/>
</dbReference>
<keyword evidence="14" id="KW-0289">Folate biosynthesis</keyword>
<comment type="function">
    <text evidence="2">Functions in two distinct reactions of the de novo folate biosynthetic pathway. Catalyzes the addition of a glutamate residue to dihydropteroate (7,8-dihydropteroate or H2Pte) to form dihydrofolate (7,8-dihydrofolate monoglutamate or H2Pte-Glu). Also catalyzes successive additions of L-glutamate to tetrahydrofolate or 10-formyltetrahydrofolate or 5,10-methylenetetrahydrofolate, leading to folylpolyglutamate derivatives.</text>
</comment>
<evidence type="ECO:0000256" key="6">
    <source>
        <dbReference type="ARBA" id="ARBA00013023"/>
    </source>
</evidence>
<evidence type="ECO:0000256" key="2">
    <source>
        <dbReference type="ARBA" id="ARBA00002714"/>
    </source>
</evidence>
<keyword evidence="10" id="KW-0479">Metal-binding</keyword>
<evidence type="ECO:0000256" key="11">
    <source>
        <dbReference type="ARBA" id="ARBA00022741"/>
    </source>
</evidence>
<evidence type="ECO:0000256" key="17">
    <source>
        <dbReference type="ARBA" id="ARBA00032510"/>
    </source>
</evidence>
<evidence type="ECO:0000256" key="12">
    <source>
        <dbReference type="ARBA" id="ARBA00022840"/>
    </source>
</evidence>
<dbReference type="InterPro" id="IPR004101">
    <property type="entry name" value="Mur_ligase_C"/>
</dbReference>
<evidence type="ECO:0000256" key="19">
    <source>
        <dbReference type="ARBA" id="ARBA00047808"/>
    </source>
</evidence>
<dbReference type="InterPro" id="IPR036565">
    <property type="entry name" value="Mur-like_cat_sf"/>
</dbReference>
<keyword evidence="12 22" id="KW-0067">ATP-binding</keyword>
<dbReference type="eggNOG" id="COG0285">
    <property type="taxonomic scope" value="Bacteria"/>
</dbReference>
<evidence type="ECO:0000256" key="22">
    <source>
        <dbReference type="PIRNR" id="PIRNR001563"/>
    </source>
</evidence>
<reference evidence="26" key="1">
    <citation type="submission" date="2011-02" db="EMBL/GenBank/DDBJ databases">
        <title>The complete genome of Planctomyces brasiliensis DSM 5305.</title>
        <authorList>
            <person name="Lucas S."/>
            <person name="Copeland A."/>
            <person name="Lapidus A."/>
            <person name="Bruce D."/>
            <person name="Goodwin L."/>
            <person name="Pitluck S."/>
            <person name="Kyrpides N."/>
            <person name="Mavromatis K."/>
            <person name="Pagani I."/>
            <person name="Ivanova N."/>
            <person name="Ovchinnikova G."/>
            <person name="Lu M."/>
            <person name="Detter J.C."/>
            <person name="Han C."/>
            <person name="Land M."/>
            <person name="Hauser L."/>
            <person name="Markowitz V."/>
            <person name="Cheng J.-F."/>
            <person name="Hugenholtz P."/>
            <person name="Woyke T."/>
            <person name="Wu D."/>
            <person name="Tindall B."/>
            <person name="Pomrenke H.G."/>
            <person name="Brambilla E."/>
            <person name="Klenk H.-P."/>
            <person name="Eisen J.A."/>
        </authorList>
    </citation>
    <scope>NUCLEOTIDE SEQUENCE [LARGE SCALE GENOMIC DNA]</scope>
    <source>
        <strain evidence="26">ATCC 49424 / DSM 5305 / JCM 21570 / NBRC 103401 / IFAM 1448</strain>
    </source>
</reference>
<dbReference type="HOGENOM" id="CLU_015869_1_1_0"/>
<evidence type="ECO:0000259" key="24">
    <source>
        <dbReference type="Pfam" id="PF08245"/>
    </source>
</evidence>
<comment type="catalytic activity">
    <reaction evidence="21">
        <text>7,8-dihydropteroate + L-glutamate + ATP = 7,8-dihydrofolate + ADP + phosphate + H(+)</text>
        <dbReference type="Rhea" id="RHEA:23584"/>
        <dbReference type="ChEBI" id="CHEBI:15378"/>
        <dbReference type="ChEBI" id="CHEBI:17839"/>
        <dbReference type="ChEBI" id="CHEBI:29985"/>
        <dbReference type="ChEBI" id="CHEBI:30616"/>
        <dbReference type="ChEBI" id="CHEBI:43474"/>
        <dbReference type="ChEBI" id="CHEBI:57451"/>
        <dbReference type="ChEBI" id="CHEBI:456216"/>
        <dbReference type="EC" id="6.3.2.12"/>
    </reaction>
</comment>
<dbReference type="RefSeq" id="WP_013628754.1">
    <property type="nucleotide sequence ID" value="NC_015174.1"/>
</dbReference>
<keyword evidence="9 22" id="KW-0436">Ligase</keyword>
<feature type="domain" description="Mur ligase central" evidence="24">
    <location>
        <begin position="55"/>
        <end position="285"/>
    </location>
</feature>
<evidence type="ECO:0000256" key="13">
    <source>
        <dbReference type="ARBA" id="ARBA00022842"/>
    </source>
</evidence>
<dbReference type="FunFam" id="3.40.1190.10:FF:000011">
    <property type="entry name" value="Folylpolyglutamate synthase/dihydrofolate synthase"/>
    <property type="match status" value="1"/>
</dbReference>
<dbReference type="Gene3D" id="3.90.190.20">
    <property type="entry name" value="Mur ligase, C-terminal domain"/>
    <property type="match status" value="1"/>
</dbReference>
<dbReference type="GO" id="GO:0005737">
    <property type="term" value="C:cytoplasm"/>
    <property type="evidence" value="ECO:0007669"/>
    <property type="project" value="TreeGrafter"/>
</dbReference>
<accession>F0SNV4</accession>
<keyword evidence="26" id="KW-1185">Reference proteome</keyword>
<sequence length="454" mass="48671">MIGTYQQATAALYGRINYEVVNTDKMSPIDFKLDRMRRLLAELDDPHLKIPVVHVAGTKGKGTACALVAEFLKAGGYKVGLYTSPHMYRFEERFVVNGKQPSEADVVALTQTVLDAADRLQAEDASLAPTFFECINAMAWMHFCNQNVDLAVLEVGLGGRLDSTNLCKPLVTAITSISFDHTRILGSTLAAIAGEKAGIIKPGVPVICGVLNPEAQAVVHAKAEEAKAPLKQLERDVLVQTDAAWSLAHREQQVSLNCDGETWKLRLPFPGSVYADNAAIAVACVHELASRGFPVPNSTIAAAARDIVLPLRFEILDESPVLIADSAHNAASIRALIKAVREHLPSQPVTVMLAVSSDKDHAAICRELKGVERVIVTRYVGTARAVAPEQLAETAREHFGGQVLLAENPAAALEMARSMVGNGDVLLATGSLFFAAEIRKIVSESPACSVSQPA</sequence>
<dbReference type="GO" id="GO:0046872">
    <property type="term" value="F:metal ion binding"/>
    <property type="evidence" value="ECO:0007669"/>
    <property type="project" value="UniProtKB-KW"/>
</dbReference>
<evidence type="ECO:0000256" key="14">
    <source>
        <dbReference type="ARBA" id="ARBA00022909"/>
    </source>
</evidence>
<evidence type="ECO:0000313" key="25">
    <source>
        <dbReference type="EMBL" id="ADY60030.1"/>
    </source>
</evidence>
<keyword evidence="13" id="KW-0460">Magnesium</keyword>
<evidence type="ECO:0000259" key="23">
    <source>
        <dbReference type="Pfam" id="PF02875"/>
    </source>
</evidence>
<comment type="catalytic activity">
    <reaction evidence="19">
        <text>10-formyltetrahydrofolyl-(gamma-L-Glu)(n) + L-glutamate + ATP = 10-formyltetrahydrofolyl-(gamma-L-Glu)(n+1) + ADP + phosphate + H(+)</text>
        <dbReference type="Rhea" id="RHEA:51904"/>
        <dbReference type="Rhea" id="RHEA-COMP:13088"/>
        <dbReference type="Rhea" id="RHEA-COMP:14300"/>
        <dbReference type="ChEBI" id="CHEBI:15378"/>
        <dbReference type="ChEBI" id="CHEBI:29985"/>
        <dbReference type="ChEBI" id="CHEBI:30616"/>
        <dbReference type="ChEBI" id="CHEBI:43474"/>
        <dbReference type="ChEBI" id="CHEBI:134413"/>
        <dbReference type="ChEBI" id="CHEBI:456216"/>
        <dbReference type="EC" id="6.3.2.17"/>
    </reaction>
</comment>
<dbReference type="SUPFAM" id="SSF53244">
    <property type="entry name" value="MurD-like peptide ligases, peptide-binding domain"/>
    <property type="match status" value="1"/>
</dbReference>
<proteinExistence type="inferred from homology"/>
<comment type="pathway">
    <text evidence="3">Cofactor biosynthesis; tetrahydrofolate biosynthesis; 7,8-dihydrofolate from 2-amino-4-hydroxy-6-hydroxymethyl-7,8-dihydropteridine diphosphate and 4-aminobenzoate: step 2/2.</text>
</comment>
<dbReference type="InterPro" id="IPR013221">
    <property type="entry name" value="Mur_ligase_cen"/>
</dbReference>
<evidence type="ECO:0000256" key="21">
    <source>
        <dbReference type="ARBA" id="ARBA00049161"/>
    </source>
</evidence>
<feature type="domain" description="Mur ligase C-terminal" evidence="23">
    <location>
        <begin position="312"/>
        <end position="431"/>
    </location>
</feature>
<evidence type="ECO:0000256" key="16">
    <source>
        <dbReference type="ARBA" id="ARBA00030592"/>
    </source>
</evidence>
<dbReference type="PIRSF" id="PIRSF001563">
    <property type="entry name" value="Folylpolyglu_synth"/>
    <property type="match status" value="1"/>
</dbReference>
<protein>
    <recommendedName>
        <fullName evidence="8">Dihydrofolate synthase/folylpolyglutamate synthase</fullName>
        <ecNumber evidence="6">6.3.2.12</ecNumber>
        <ecNumber evidence="7">6.3.2.17</ecNumber>
    </recommendedName>
    <alternativeName>
        <fullName evidence="17">Folylpoly-gamma-glutamate synthetase-dihydrofolate synthetase</fullName>
    </alternativeName>
    <alternativeName>
        <fullName evidence="15">Folylpolyglutamate synthetase</fullName>
    </alternativeName>
    <alternativeName>
        <fullName evidence="16">Tetrahydrofolylpolyglutamate synthase</fullName>
    </alternativeName>
</protein>
<evidence type="ECO:0000256" key="5">
    <source>
        <dbReference type="ARBA" id="ARBA00008276"/>
    </source>
</evidence>
<comment type="catalytic activity">
    <reaction evidence="20">
        <text>(6R)-5,10-methylenetetrahydrofolyl-(gamma-L-Glu)(n) + L-glutamate + ATP = (6R)-5,10-methylenetetrahydrofolyl-(gamma-L-Glu)(n+1) + ADP + phosphate + H(+)</text>
        <dbReference type="Rhea" id="RHEA:51912"/>
        <dbReference type="Rhea" id="RHEA-COMP:13257"/>
        <dbReference type="Rhea" id="RHEA-COMP:13258"/>
        <dbReference type="ChEBI" id="CHEBI:15378"/>
        <dbReference type="ChEBI" id="CHEBI:29985"/>
        <dbReference type="ChEBI" id="CHEBI:30616"/>
        <dbReference type="ChEBI" id="CHEBI:43474"/>
        <dbReference type="ChEBI" id="CHEBI:136572"/>
        <dbReference type="ChEBI" id="CHEBI:456216"/>
        <dbReference type="EC" id="6.3.2.17"/>
    </reaction>
</comment>
<dbReference type="EC" id="6.3.2.17" evidence="7"/>
<dbReference type="GO" id="GO:0046656">
    <property type="term" value="P:folic acid biosynthetic process"/>
    <property type="evidence" value="ECO:0007669"/>
    <property type="project" value="UniProtKB-KW"/>
</dbReference>
<evidence type="ECO:0000256" key="20">
    <source>
        <dbReference type="ARBA" id="ARBA00049035"/>
    </source>
</evidence>
<dbReference type="InterPro" id="IPR036615">
    <property type="entry name" value="Mur_ligase_C_dom_sf"/>
</dbReference>
<dbReference type="NCBIfam" id="TIGR01499">
    <property type="entry name" value="folC"/>
    <property type="match status" value="1"/>
</dbReference>
<organism evidence="25 26">
    <name type="scientific">Rubinisphaera brasiliensis (strain ATCC 49424 / DSM 5305 / JCM 21570 / IAM 15109 / NBRC 103401 / IFAM 1448)</name>
    <name type="common">Planctomyces brasiliensis</name>
    <dbReference type="NCBI Taxonomy" id="756272"/>
    <lineage>
        <taxon>Bacteria</taxon>
        <taxon>Pseudomonadati</taxon>
        <taxon>Planctomycetota</taxon>
        <taxon>Planctomycetia</taxon>
        <taxon>Planctomycetales</taxon>
        <taxon>Planctomycetaceae</taxon>
        <taxon>Rubinisphaera</taxon>
    </lineage>
</organism>
<dbReference type="Pfam" id="PF08245">
    <property type="entry name" value="Mur_ligase_M"/>
    <property type="match status" value="1"/>
</dbReference>
<dbReference type="EC" id="6.3.2.12" evidence="6"/>
<dbReference type="EMBL" id="CP002546">
    <property type="protein sequence ID" value="ADY60030.1"/>
    <property type="molecule type" value="Genomic_DNA"/>
</dbReference>
<dbReference type="PANTHER" id="PTHR11136">
    <property type="entry name" value="FOLYLPOLYGLUTAMATE SYNTHASE-RELATED"/>
    <property type="match status" value="1"/>
</dbReference>
<comment type="catalytic activity">
    <reaction evidence="18">
        <text>(6S)-5,6,7,8-tetrahydrofolyl-(gamma-L-Glu)(n) + L-glutamate + ATP = (6S)-5,6,7,8-tetrahydrofolyl-(gamma-L-Glu)(n+1) + ADP + phosphate + H(+)</text>
        <dbReference type="Rhea" id="RHEA:10580"/>
        <dbReference type="Rhea" id="RHEA-COMP:14738"/>
        <dbReference type="Rhea" id="RHEA-COMP:14740"/>
        <dbReference type="ChEBI" id="CHEBI:15378"/>
        <dbReference type="ChEBI" id="CHEBI:29985"/>
        <dbReference type="ChEBI" id="CHEBI:30616"/>
        <dbReference type="ChEBI" id="CHEBI:43474"/>
        <dbReference type="ChEBI" id="CHEBI:141005"/>
        <dbReference type="ChEBI" id="CHEBI:456216"/>
        <dbReference type="EC" id="6.3.2.17"/>
    </reaction>
</comment>
<dbReference type="Gene3D" id="3.40.1190.10">
    <property type="entry name" value="Mur-like, catalytic domain"/>
    <property type="match status" value="1"/>
</dbReference>
<dbReference type="AlphaFoldDB" id="F0SNV4"/>
<dbReference type="GO" id="GO:0005524">
    <property type="term" value="F:ATP binding"/>
    <property type="evidence" value="ECO:0007669"/>
    <property type="project" value="UniProtKB-KW"/>
</dbReference>
<gene>
    <name evidence="25" type="ordered locus">Plabr_2429</name>
</gene>
<evidence type="ECO:0000256" key="4">
    <source>
        <dbReference type="ARBA" id="ARBA00005150"/>
    </source>
</evidence>
<evidence type="ECO:0000256" key="7">
    <source>
        <dbReference type="ARBA" id="ARBA00013025"/>
    </source>
</evidence>
<comment type="similarity">
    <text evidence="5 22">Belongs to the folylpolyglutamate synthase family.</text>
</comment>
<name>F0SNV4_RUBBR</name>